<comment type="caution">
    <text evidence="2">The sequence shown here is derived from an EMBL/GenBank/DDBJ whole genome shotgun (WGS) entry which is preliminary data.</text>
</comment>
<evidence type="ECO:0000313" key="3">
    <source>
        <dbReference type="Proteomes" id="UP000637383"/>
    </source>
</evidence>
<dbReference type="Pfam" id="PF13274">
    <property type="entry name" value="SocA_Panacea"/>
    <property type="match status" value="1"/>
</dbReference>
<organism evidence="2 3">
    <name type="scientific">Nostoc paludosum FACHB-159</name>
    <dbReference type="NCBI Taxonomy" id="2692908"/>
    <lineage>
        <taxon>Bacteria</taxon>
        <taxon>Bacillati</taxon>
        <taxon>Cyanobacteriota</taxon>
        <taxon>Cyanophyceae</taxon>
        <taxon>Nostocales</taxon>
        <taxon>Nostocaceae</taxon>
        <taxon>Nostoc</taxon>
    </lineage>
</organism>
<protein>
    <submittedName>
        <fullName evidence="2">DUF4065 domain-containing protein</fullName>
    </submittedName>
</protein>
<feature type="domain" description="Antitoxin SocA-like Panacea" evidence="1">
    <location>
        <begin position="27"/>
        <end position="119"/>
    </location>
</feature>
<evidence type="ECO:0000313" key="2">
    <source>
        <dbReference type="EMBL" id="MBD2738034.1"/>
    </source>
</evidence>
<gene>
    <name evidence="2" type="ORF">H6H03_29810</name>
</gene>
<dbReference type="EMBL" id="JACJTU010000041">
    <property type="protein sequence ID" value="MBD2738034.1"/>
    <property type="molecule type" value="Genomic_DNA"/>
</dbReference>
<reference evidence="2 3" key="1">
    <citation type="journal article" date="2020" name="ISME J.">
        <title>Comparative genomics reveals insights into cyanobacterial evolution and habitat adaptation.</title>
        <authorList>
            <person name="Chen M.Y."/>
            <person name="Teng W.K."/>
            <person name="Zhao L."/>
            <person name="Hu C.X."/>
            <person name="Zhou Y.K."/>
            <person name="Han B.P."/>
            <person name="Song L.R."/>
            <person name="Shu W.S."/>
        </authorList>
    </citation>
    <scope>NUCLEOTIDE SEQUENCE [LARGE SCALE GENOMIC DNA]</scope>
    <source>
        <strain evidence="2 3">FACHB-159</strain>
    </source>
</reference>
<dbReference type="InterPro" id="IPR025272">
    <property type="entry name" value="SocA_Panacea"/>
</dbReference>
<name>A0ABR8KEN6_9NOSO</name>
<sequence>MLTCFDIANYFIWIAKTVSGTVTHLKLQKLVYYAQGFHLALYDKALFAEEIKAWEHGPVTSLLWQEFTCYGSSPIPAPDNFDISIYSESEIALLNGIYSKLGHLDAFSLVKMTHKEPTWIDAYPQKVITQEAMKEHFKVRVNSDNSLKAHLLPPSNQNFEQQSDVKPVTSSVKSDIRKSEAFQAYLASKKERYEVYRRLARA</sequence>
<accession>A0ABR8KEN6</accession>
<dbReference type="Proteomes" id="UP000637383">
    <property type="component" value="Unassembled WGS sequence"/>
</dbReference>
<proteinExistence type="predicted"/>
<dbReference type="RefSeq" id="WP_190958593.1">
    <property type="nucleotide sequence ID" value="NZ_JACJTU010000041.1"/>
</dbReference>
<keyword evidence="3" id="KW-1185">Reference proteome</keyword>
<evidence type="ECO:0000259" key="1">
    <source>
        <dbReference type="Pfam" id="PF13274"/>
    </source>
</evidence>